<keyword evidence="2 3" id="KW-0732">Signal</keyword>
<keyword evidence="6" id="KW-1185">Reference proteome</keyword>
<dbReference type="InterPro" id="IPR028081">
    <property type="entry name" value="Leu-bd"/>
</dbReference>
<protein>
    <recommendedName>
        <fullName evidence="4">Leucine-binding protein domain-containing protein</fullName>
    </recommendedName>
</protein>
<feature type="signal peptide" evidence="3">
    <location>
        <begin position="1"/>
        <end position="20"/>
    </location>
</feature>
<dbReference type="SUPFAM" id="SSF53822">
    <property type="entry name" value="Periplasmic binding protein-like I"/>
    <property type="match status" value="1"/>
</dbReference>
<evidence type="ECO:0000256" key="1">
    <source>
        <dbReference type="ARBA" id="ARBA00010062"/>
    </source>
</evidence>
<dbReference type="AlphaFoldDB" id="A0A3E0WUN9"/>
<name>A0A3E0WUN9_9GAMM</name>
<dbReference type="PANTHER" id="PTHR30483">
    <property type="entry name" value="LEUCINE-SPECIFIC-BINDING PROTEIN"/>
    <property type="match status" value="1"/>
</dbReference>
<dbReference type="Pfam" id="PF13458">
    <property type="entry name" value="Peripla_BP_6"/>
    <property type="match status" value="1"/>
</dbReference>
<feature type="chain" id="PRO_5017676208" description="Leucine-binding protein domain-containing protein" evidence="3">
    <location>
        <begin position="21"/>
        <end position="200"/>
    </location>
</feature>
<evidence type="ECO:0000313" key="5">
    <source>
        <dbReference type="EMBL" id="RFA35677.1"/>
    </source>
</evidence>
<comment type="similarity">
    <text evidence="1">Belongs to the leucine-binding protein family.</text>
</comment>
<comment type="caution">
    <text evidence="5">The sequence shown here is derived from an EMBL/GenBank/DDBJ whole genome shotgun (WGS) entry which is preliminary data.</text>
</comment>
<organism evidence="5 6">
    <name type="scientific">Alkalilimnicola ehrlichii</name>
    <dbReference type="NCBI Taxonomy" id="351052"/>
    <lineage>
        <taxon>Bacteria</taxon>
        <taxon>Pseudomonadati</taxon>
        <taxon>Pseudomonadota</taxon>
        <taxon>Gammaproteobacteria</taxon>
        <taxon>Chromatiales</taxon>
        <taxon>Ectothiorhodospiraceae</taxon>
        <taxon>Alkalilimnicola</taxon>
    </lineage>
</organism>
<dbReference type="InterPro" id="IPR051010">
    <property type="entry name" value="BCAA_transport"/>
</dbReference>
<sequence length="200" mass="22201">MLTKLLVVFLACLVFSTTNARPNDTAGEPIRIAVVGPMAFTQGVNHWRGALLARDQINAEGGINVGGVHRPIELIQVDSNEMVSIADAVARLEQALAAHDIDFIIGGFRSEAVLAMQDLAMEHETIFLGTGAAHGDLGARVEQDYEFYKYWFRLSPIQSEDLGRQVFAYLRPSPSRYDKTWAETKYGLLYWESGRCGPIR</sequence>
<reference evidence="6" key="1">
    <citation type="submission" date="2017-05" db="EMBL/GenBank/DDBJ databases">
        <authorList>
            <person name="Sharma S."/>
            <person name="Sidhu C."/>
            <person name="Pinnaka A.K."/>
        </authorList>
    </citation>
    <scope>NUCLEOTIDE SEQUENCE [LARGE SCALE GENOMIC DNA]</scope>
    <source>
        <strain evidence="6">AK93</strain>
    </source>
</reference>
<evidence type="ECO:0000256" key="2">
    <source>
        <dbReference type="ARBA" id="ARBA00022729"/>
    </source>
</evidence>
<evidence type="ECO:0000256" key="3">
    <source>
        <dbReference type="SAM" id="SignalP"/>
    </source>
</evidence>
<dbReference type="Gene3D" id="3.40.50.2300">
    <property type="match status" value="1"/>
</dbReference>
<dbReference type="Proteomes" id="UP000256763">
    <property type="component" value="Unassembled WGS sequence"/>
</dbReference>
<proteinExistence type="inferred from homology"/>
<feature type="domain" description="Leucine-binding protein" evidence="4">
    <location>
        <begin position="35"/>
        <end position="161"/>
    </location>
</feature>
<evidence type="ECO:0000259" key="4">
    <source>
        <dbReference type="Pfam" id="PF13458"/>
    </source>
</evidence>
<dbReference type="EMBL" id="NFZW01000011">
    <property type="protein sequence ID" value="RFA35677.1"/>
    <property type="molecule type" value="Genomic_DNA"/>
</dbReference>
<dbReference type="InterPro" id="IPR028082">
    <property type="entry name" value="Peripla_BP_I"/>
</dbReference>
<dbReference type="PANTHER" id="PTHR30483:SF6">
    <property type="entry name" value="PERIPLASMIC BINDING PROTEIN OF ABC TRANSPORTER FOR NATURAL AMINO ACIDS"/>
    <property type="match status" value="1"/>
</dbReference>
<evidence type="ECO:0000313" key="6">
    <source>
        <dbReference type="Proteomes" id="UP000256763"/>
    </source>
</evidence>
<gene>
    <name evidence="5" type="ORF">CAL65_12130</name>
</gene>
<dbReference type="RefSeq" id="WP_116347937.1">
    <property type="nucleotide sequence ID" value="NZ_NFZW01000011.1"/>
</dbReference>
<accession>A0A3E0WUN9</accession>